<dbReference type="RefSeq" id="WP_109615309.1">
    <property type="nucleotide sequence ID" value="NZ_QGDO01000001.1"/>
</dbReference>
<evidence type="ECO:0000256" key="2">
    <source>
        <dbReference type="ARBA" id="ARBA00013064"/>
    </source>
</evidence>
<comment type="similarity">
    <text evidence="1">Belongs to the low molecular weight phosphotyrosine protein phosphatase family.</text>
</comment>
<feature type="active site" description="Nucleophile" evidence="5">
    <location>
        <position position="8"/>
    </location>
</feature>
<keyword evidence="8" id="KW-1185">Reference proteome</keyword>
<dbReference type="PANTHER" id="PTHR11717:SF7">
    <property type="entry name" value="LOW MOLECULAR WEIGHT PHOSPHOTYROSINE PROTEIN PHOSPHATASE"/>
    <property type="match status" value="1"/>
</dbReference>
<dbReference type="Proteomes" id="UP000245535">
    <property type="component" value="Unassembled WGS sequence"/>
</dbReference>
<feature type="active site" evidence="5">
    <location>
        <position position="14"/>
    </location>
</feature>
<dbReference type="OrthoDB" id="9784339at2"/>
<feature type="active site" description="Proton donor" evidence="5">
    <location>
        <position position="124"/>
    </location>
</feature>
<keyword evidence="3" id="KW-0378">Hydrolase</keyword>
<feature type="domain" description="Phosphotyrosine protein phosphatase I" evidence="6">
    <location>
        <begin position="2"/>
        <end position="150"/>
    </location>
</feature>
<evidence type="ECO:0000256" key="1">
    <source>
        <dbReference type="ARBA" id="ARBA00011063"/>
    </source>
</evidence>
<dbReference type="GO" id="GO:0004725">
    <property type="term" value="F:protein tyrosine phosphatase activity"/>
    <property type="evidence" value="ECO:0007669"/>
    <property type="project" value="UniProtKB-EC"/>
</dbReference>
<dbReference type="SMART" id="SM00226">
    <property type="entry name" value="LMWPc"/>
    <property type="match status" value="1"/>
</dbReference>
<evidence type="ECO:0000256" key="3">
    <source>
        <dbReference type="ARBA" id="ARBA00022801"/>
    </source>
</evidence>
<dbReference type="EC" id="3.1.3.48" evidence="2"/>
<dbReference type="PANTHER" id="PTHR11717">
    <property type="entry name" value="LOW MOLECULAR WEIGHT PROTEIN TYROSINE PHOSPHATASE"/>
    <property type="match status" value="1"/>
</dbReference>
<dbReference type="InterPro" id="IPR023485">
    <property type="entry name" value="Ptyr_pPase"/>
</dbReference>
<evidence type="ECO:0000256" key="5">
    <source>
        <dbReference type="PIRSR" id="PIRSR617867-1"/>
    </source>
</evidence>
<dbReference type="Gene3D" id="3.40.50.2300">
    <property type="match status" value="1"/>
</dbReference>
<evidence type="ECO:0000256" key="4">
    <source>
        <dbReference type="ARBA" id="ARBA00022912"/>
    </source>
</evidence>
<organism evidence="7 8">
    <name type="scientific">Sediminitomix flava</name>
    <dbReference type="NCBI Taxonomy" id="379075"/>
    <lineage>
        <taxon>Bacteria</taxon>
        <taxon>Pseudomonadati</taxon>
        <taxon>Bacteroidota</taxon>
        <taxon>Cytophagia</taxon>
        <taxon>Cytophagales</taxon>
        <taxon>Flammeovirgaceae</taxon>
        <taxon>Sediminitomix</taxon>
    </lineage>
</organism>
<gene>
    <name evidence="7" type="ORF">BC781_101118</name>
</gene>
<evidence type="ECO:0000313" key="7">
    <source>
        <dbReference type="EMBL" id="PWJ43772.1"/>
    </source>
</evidence>
<dbReference type="InterPro" id="IPR036196">
    <property type="entry name" value="Ptyr_pPase_sf"/>
</dbReference>
<dbReference type="CDD" id="cd16343">
    <property type="entry name" value="LMWPTP"/>
    <property type="match status" value="1"/>
</dbReference>
<dbReference type="SUPFAM" id="SSF52788">
    <property type="entry name" value="Phosphotyrosine protein phosphatases I"/>
    <property type="match status" value="1"/>
</dbReference>
<reference evidence="7 8" key="1">
    <citation type="submission" date="2018-03" db="EMBL/GenBank/DDBJ databases">
        <title>Genomic Encyclopedia of Archaeal and Bacterial Type Strains, Phase II (KMG-II): from individual species to whole genera.</title>
        <authorList>
            <person name="Goeker M."/>
        </authorList>
    </citation>
    <scope>NUCLEOTIDE SEQUENCE [LARGE SCALE GENOMIC DNA]</scope>
    <source>
        <strain evidence="7 8">DSM 28229</strain>
    </source>
</reference>
<name>A0A315ZEL8_SEDFL</name>
<evidence type="ECO:0000259" key="6">
    <source>
        <dbReference type="SMART" id="SM00226"/>
    </source>
</evidence>
<dbReference type="InterPro" id="IPR017867">
    <property type="entry name" value="Tyr_phospatase_low_mol_wt"/>
</dbReference>
<sequence>MVKVLFVCLGNICRSPLAEGIFKRMISRAGLEEKIEVASAGTANYHVGELPDPNMRRTASAHGLELTSIGQQLAEGHFSEYDYIIPMDKSNLRNVLDAQPKGTKPEILLLRNFDNKKSGADVFDPYGMNDDGFEKCYKIIEESCQNLMAYLIVEHKLKG</sequence>
<dbReference type="EMBL" id="QGDO01000001">
    <property type="protein sequence ID" value="PWJ43772.1"/>
    <property type="molecule type" value="Genomic_DNA"/>
</dbReference>
<dbReference type="PRINTS" id="PR00719">
    <property type="entry name" value="LMWPTPASE"/>
</dbReference>
<protein>
    <recommendedName>
        <fullName evidence="2">protein-tyrosine-phosphatase</fullName>
        <ecNumber evidence="2">3.1.3.48</ecNumber>
    </recommendedName>
</protein>
<dbReference type="AlphaFoldDB" id="A0A315ZEL8"/>
<evidence type="ECO:0000313" key="8">
    <source>
        <dbReference type="Proteomes" id="UP000245535"/>
    </source>
</evidence>
<dbReference type="InterPro" id="IPR050438">
    <property type="entry name" value="LMW_PTPase"/>
</dbReference>
<keyword evidence="4" id="KW-0904">Protein phosphatase</keyword>
<dbReference type="Pfam" id="PF01451">
    <property type="entry name" value="LMWPc"/>
    <property type="match status" value="1"/>
</dbReference>
<comment type="caution">
    <text evidence="7">The sequence shown here is derived from an EMBL/GenBank/DDBJ whole genome shotgun (WGS) entry which is preliminary data.</text>
</comment>
<proteinExistence type="inferred from homology"/>
<accession>A0A315ZEL8</accession>